<feature type="region of interest" description="Disordered" evidence="1">
    <location>
        <begin position="237"/>
        <end position="257"/>
    </location>
</feature>
<feature type="transmembrane region" description="Helical" evidence="2">
    <location>
        <begin position="258"/>
        <end position="278"/>
    </location>
</feature>
<dbReference type="Proteomes" id="UP000323386">
    <property type="component" value="Unassembled WGS sequence"/>
</dbReference>
<organism evidence="4 5">
    <name type="scientific">Pseudozyma flocculosa</name>
    <dbReference type="NCBI Taxonomy" id="84751"/>
    <lineage>
        <taxon>Eukaryota</taxon>
        <taxon>Fungi</taxon>
        <taxon>Dikarya</taxon>
        <taxon>Basidiomycota</taxon>
        <taxon>Ustilaginomycotina</taxon>
        <taxon>Ustilaginomycetes</taxon>
        <taxon>Ustilaginales</taxon>
        <taxon>Ustilaginaceae</taxon>
        <taxon>Pseudozyma</taxon>
    </lineage>
</organism>
<dbReference type="PANTHER" id="PTHR38409">
    <property type="entry name" value="MDM10-COMPLEMENTING PROTEIN 1"/>
    <property type="match status" value="1"/>
</dbReference>
<feature type="domain" description="Mitochondrial adapter protein MCP1 transmembrane" evidence="3">
    <location>
        <begin position="169"/>
        <end position="250"/>
    </location>
</feature>
<keyword evidence="5" id="KW-1185">Reference proteome</keyword>
<evidence type="ECO:0000259" key="3">
    <source>
        <dbReference type="Pfam" id="PF07950"/>
    </source>
</evidence>
<name>A0A5C3EUF2_9BASI</name>
<dbReference type="PANTHER" id="PTHR38409:SF1">
    <property type="entry name" value="MITOCHONDRIAL ADAPTER PROTEIN MCP1"/>
    <property type="match status" value="1"/>
</dbReference>
<dbReference type="InterPro" id="IPR034804">
    <property type="entry name" value="SQR/QFR_C/D"/>
</dbReference>
<dbReference type="SUPFAM" id="SSF81343">
    <property type="entry name" value="Fumarate reductase respiratory complex transmembrane subunits"/>
    <property type="match status" value="1"/>
</dbReference>
<dbReference type="Pfam" id="PF07950">
    <property type="entry name" value="MCP1_TM"/>
    <property type="match status" value="1"/>
</dbReference>
<accession>A0A5C3EUF2</accession>
<evidence type="ECO:0000256" key="2">
    <source>
        <dbReference type="SAM" id="Phobius"/>
    </source>
</evidence>
<feature type="compositionally biased region" description="Low complexity" evidence="1">
    <location>
        <begin position="123"/>
        <end position="139"/>
    </location>
</feature>
<reference evidence="4 5" key="1">
    <citation type="submission" date="2018-03" db="EMBL/GenBank/DDBJ databases">
        <authorList>
            <person name="Guldener U."/>
        </authorList>
    </citation>
    <scope>NUCLEOTIDE SEQUENCE [LARGE SCALE GENOMIC DNA]</scope>
    <source>
        <strain evidence="4 5">DAOM196992</strain>
    </source>
</reference>
<dbReference type="AlphaFoldDB" id="A0A5C3EUF2"/>
<gene>
    <name evidence="4" type="ORF">PSFLO_00180</name>
</gene>
<evidence type="ECO:0000313" key="5">
    <source>
        <dbReference type="Proteomes" id="UP000323386"/>
    </source>
</evidence>
<feature type="transmembrane region" description="Helical" evidence="2">
    <location>
        <begin position="214"/>
        <end position="237"/>
    </location>
</feature>
<evidence type="ECO:0000256" key="1">
    <source>
        <dbReference type="SAM" id="MobiDB-lite"/>
    </source>
</evidence>
<proteinExistence type="predicted"/>
<feature type="transmembrane region" description="Helical" evidence="2">
    <location>
        <begin position="20"/>
        <end position="40"/>
    </location>
</feature>
<keyword evidence="2" id="KW-1133">Transmembrane helix</keyword>
<evidence type="ECO:0000313" key="4">
    <source>
        <dbReference type="EMBL" id="SPO34709.1"/>
    </source>
</evidence>
<dbReference type="EMBL" id="OOIP01000001">
    <property type="protein sequence ID" value="SPO34709.1"/>
    <property type="molecule type" value="Genomic_DNA"/>
</dbReference>
<dbReference type="GO" id="GO:0055088">
    <property type="term" value="P:lipid homeostasis"/>
    <property type="evidence" value="ECO:0007669"/>
    <property type="project" value="InterPro"/>
</dbReference>
<keyword evidence="2" id="KW-0472">Membrane</keyword>
<dbReference type="InterPro" id="IPR039960">
    <property type="entry name" value="MCP1"/>
</dbReference>
<keyword evidence="2" id="KW-0812">Transmembrane</keyword>
<sequence length="310" mass="32662">MKLRPGVRNGVLRSLTTTSHLSAVAVGSFLCVHLAPPLVVGISRILSTVGIAGSCDVEDAIDNASRIMLLGRVYYQSSLTEPLLYASIGLHLVSSGLKRLLLACTTADYTSTTTDSSSDDDATAPPSAEDSTTTETATDLGAKPTRSSSSSSSSYLPSLHTASGIVLVPIVGHHILLNRLIPSRSTPPISALSPSELDYSYVSYGLRSAPLVTAALYLSLVVAAALHVTTGTTRLIARSRSQKAGTRRTRPRTKPGTGTWTITAAVASLFVAGVAALAPQLSEDGQRWKMVRAIETRIAECYRRAGLRLS</sequence>
<feature type="region of interest" description="Disordered" evidence="1">
    <location>
        <begin position="110"/>
        <end position="155"/>
    </location>
</feature>
<dbReference type="InterPro" id="IPR012472">
    <property type="entry name" value="MCP1_TM"/>
</dbReference>
<protein>
    <recommendedName>
        <fullName evidence="3">Mitochondrial adapter protein MCP1 transmembrane domain-containing protein</fullName>
    </recommendedName>
</protein>
<dbReference type="OrthoDB" id="10259513at2759"/>
<dbReference type="GO" id="GO:0016020">
    <property type="term" value="C:membrane"/>
    <property type="evidence" value="ECO:0007669"/>
    <property type="project" value="InterPro"/>
</dbReference>